<dbReference type="InterPro" id="IPR004869">
    <property type="entry name" value="MMPL_dom"/>
</dbReference>
<feature type="domain" description="SSD" evidence="8">
    <location>
        <begin position="234"/>
        <end position="329"/>
    </location>
</feature>
<keyword evidence="3" id="KW-1003">Cell membrane</keyword>
<dbReference type="InterPro" id="IPR050545">
    <property type="entry name" value="Mycobact_MmpL"/>
</dbReference>
<dbReference type="PANTHER" id="PTHR33406">
    <property type="entry name" value="MEMBRANE PROTEIN MJ1562-RELATED"/>
    <property type="match status" value="1"/>
</dbReference>
<evidence type="ECO:0000256" key="3">
    <source>
        <dbReference type="ARBA" id="ARBA00022475"/>
    </source>
</evidence>
<reference evidence="9 10" key="1">
    <citation type="submission" date="2019-06" db="EMBL/GenBank/DDBJ databases">
        <title>Sequencing the genomes of 1000 actinobacteria strains.</title>
        <authorList>
            <person name="Klenk H.-P."/>
        </authorList>
    </citation>
    <scope>NUCLEOTIDE SEQUENCE [LARGE SCALE GENOMIC DNA]</scope>
    <source>
        <strain evidence="9 10">DSM 18935</strain>
    </source>
</reference>
<feature type="transmembrane region" description="Helical" evidence="7">
    <location>
        <begin position="612"/>
        <end position="631"/>
    </location>
</feature>
<dbReference type="PROSITE" id="PS50156">
    <property type="entry name" value="SSD"/>
    <property type="match status" value="2"/>
</dbReference>
<dbReference type="SUPFAM" id="SSF82866">
    <property type="entry name" value="Multidrug efflux transporter AcrB transmembrane domain"/>
    <property type="match status" value="2"/>
</dbReference>
<name>A0A560WAH9_9MICO</name>
<protein>
    <submittedName>
        <fullName evidence="9">RND superfamily putative drug exporter</fullName>
    </submittedName>
</protein>
<comment type="subcellular location">
    <subcellularLocation>
        <location evidence="1">Cell membrane</location>
        <topology evidence="1">Multi-pass membrane protein</topology>
    </subcellularLocation>
</comment>
<keyword evidence="10" id="KW-1185">Reference proteome</keyword>
<evidence type="ECO:0000256" key="2">
    <source>
        <dbReference type="ARBA" id="ARBA00010157"/>
    </source>
</evidence>
<feature type="transmembrane region" description="Helical" evidence="7">
    <location>
        <begin position="304"/>
        <end position="329"/>
    </location>
</feature>
<feature type="transmembrane region" description="Helical" evidence="7">
    <location>
        <begin position="200"/>
        <end position="220"/>
    </location>
</feature>
<sequence length="687" mass="69162">MTNKPARAASAVTGRLGARVALALGILVAVVITVLLGSVEAPPRGSGVPDGAESAGVAEQLEQRPGSDIAPVLLVGSRGDGSELTDADLGYLADLGTTLGEQTGHQASPPRPSEDGQAAMVAVPMTLSAQSTGDAETIGALRDRVADSPTPPGLEVSITGGPAFGADVASAFDGADLRLLLVTVAVVAVLLLLTYRSPVLWLVPLAVVGLADQVAGRVAAAAGSLSGLDFDAGIVSVLVFGAGTNYALLLISRYREELRREADHRLALARALTATTPAILASNLTVVLALLTLLLAAVPSTRGLGLASAAGLLVALAAALIVLPAALALCGRRIFWPFVPQPGTEGEQAKGVWGRVASAVGRRPAAVLTAGTVLLAVLASGLLGTSVGLSQEDSFRGGSESARGLAVVAEHFPAGETAPLTITAAARAVPGVQAAAEDVPGVVSVRPSGAPADGTAVLTVVGEPAPGTPASRELVASLRDAVHEVPGAEALVGGASAESLDAREAAKRDLLVVAPLILAVVALVLLVLLRSVLAPLVLLTLNIASAMAALGLGSFLSRTVLGFPALDTAVPLMAFLFLVALGVDYTIFLVHRARHEAATHGTRAGMVRAVERTGAVITSAGIVLAGVFAALGVLPLVVLAQLGLIVGIGILIDTLLVRTMLVPAAVEILGDRFWWPAAAPSRGASRR</sequence>
<feature type="transmembrane region" description="Helical" evidence="7">
    <location>
        <begin position="510"/>
        <end position="529"/>
    </location>
</feature>
<evidence type="ECO:0000256" key="6">
    <source>
        <dbReference type="ARBA" id="ARBA00023136"/>
    </source>
</evidence>
<dbReference type="PANTHER" id="PTHR33406:SF6">
    <property type="entry name" value="MEMBRANE PROTEIN YDGH-RELATED"/>
    <property type="match status" value="1"/>
</dbReference>
<evidence type="ECO:0000259" key="8">
    <source>
        <dbReference type="PROSITE" id="PS50156"/>
    </source>
</evidence>
<feature type="transmembrane region" description="Helical" evidence="7">
    <location>
        <begin position="177"/>
        <end position="193"/>
    </location>
</feature>
<feature type="transmembrane region" description="Helical" evidence="7">
    <location>
        <begin position="536"/>
        <end position="557"/>
    </location>
</feature>
<dbReference type="GO" id="GO:0005886">
    <property type="term" value="C:plasma membrane"/>
    <property type="evidence" value="ECO:0007669"/>
    <property type="project" value="UniProtKB-SubCell"/>
</dbReference>
<feature type="transmembrane region" description="Helical" evidence="7">
    <location>
        <begin position="637"/>
        <end position="657"/>
    </location>
</feature>
<proteinExistence type="inferred from homology"/>
<dbReference type="AlphaFoldDB" id="A0A560WAH9"/>
<feature type="transmembrane region" description="Helical" evidence="7">
    <location>
        <begin position="365"/>
        <end position="389"/>
    </location>
</feature>
<evidence type="ECO:0000256" key="4">
    <source>
        <dbReference type="ARBA" id="ARBA00022692"/>
    </source>
</evidence>
<dbReference type="Pfam" id="PF03176">
    <property type="entry name" value="MMPL"/>
    <property type="match status" value="2"/>
</dbReference>
<gene>
    <name evidence="9" type="ORF">FB557_1963</name>
</gene>
<feature type="transmembrane region" description="Helical" evidence="7">
    <location>
        <begin position="20"/>
        <end position="39"/>
    </location>
</feature>
<accession>A0A560WAH9</accession>
<evidence type="ECO:0000256" key="1">
    <source>
        <dbReference type="ARBA" id="ARBA00004651"/>
    </source>
</evidence>
<evidence type="ECO:0000256" key="7">
    <source>
        <dbReference type="SAM" id="Phobius"/>
    </source>
</evidence>
<comment type="similarity">
    <text evidence="2">Belongs to the resistance-nodulation-cell division (RND) (TC 2.A.6) family. MmpL subfamily.</text>
</comment>
<dbReference type="EMBL" id="VIUW01000003">
    <property type="protein sequence ID" value="TWD14550.1"/>
    <property type="molecule type" value="Genomic_DNA"/>
</dbReference>
<evidence type="ECO:0000313" key="10">
    <source>
        <dbReference type="Proteomes" id="UP000315628"/>
    </source>
</evidence>
<keyword evidence="5 7" id="KW-1133">Transmembrane helix</keyword>
<evidence type="ECO:0000256" key="5">
    <source>
        <dbReference type="ARBA" id="ARBA00022989"/>
    </source>
</evidence>
<evidence type="ECO:0000313" key="9">
    <source>
        <dbReference type="EMBL" id="TWD14550.1"/>
    </source>
</evidence>
<organism evidence="9 10">
    <name type="scientific">Marihabitans asiaticum</name>
    <dbReference type="NCBI Taxonomy" id="415218"/>
    <lineage>
        <taxon>Bacteria</taxon>
        <taxon>Bacillati</taxon>
        <taxon>Actinomycetota</taxon>
        <taxon>Actinomycetes</taxon>
        <taxon>Micrococcales</taxon>
        <taxon>Intrasporangiaceae</taxon>
        <taxon>Marihabitans</taxon>
    </lineage>
</organism>
<feature type="transmembrane region" description="Helical" evidence="7">
    <location>
        <begin position="232"/>
        <end position="251"/>
    </location>
</feature>
<keyword evidence="6 7" id="KW-0472">Membrane</keyword>
<dbReference type="Proteomes" id="UP000315628">
    <property type="component" value="Unassembled WGS sequence"/>
</dbReference>
<feature type="domain" description="SSD" evidence="8">
    <location>
        <begin position="543"/>
        <end position="667"/>
    </location>
</feature>
<dbReference type="Gene3D" id="1.20.1640.10">
    <property type="entry name" value="Multidrug efflux transporter AcrB transmembrane domain"/>
    <property type="match status" value="2"/>
</dbReference>
<keyword evidence="4 7" id="KW-0812">Transmembrane</keyword>
<comment type="caution">
    <text evidence="9">The sequence shown here is derived from an EMBL/GenBank/DDBJ whole genome shotgun (WGS) entry which is preliminary data.</text>
</comment>
<feature type="transmembrane region" description="Helical" evidence="7">
    <location>
        <begin position="272"/>
        <end position="298"/>
    </location>
</feature>
<dbReference type="InterPro" id="IPR000731">
    <property type="entry name" value="SSD"/>
</dbReference>
<feature type="transmembrane region" description="Helical" evidence="7">
    <location>
        <begin position="569"/>
        <end position="591"/>
    </location>
</feature>
<dbReference type="RefSeq" id="WP_246074657.1">
    <property type="nucleotide sequence ID" value="NZ_BAAAYT010000005.1"/>
</dbReference>